<reference evidence="4" key="1">
    <citation type="submission" date="2024-07" db="EMBL/GenBank/DDBJ databases">
        <title>Two chromosome-level genome assemblies of Korean endemic species Abeliophyllum distichum and Forsythia ovata (Oleaceae).</title>
        <authorList>
            <person name="Jang H."/>
        </authorList>
    </citation>
    <scope>NUCLEOTIDE SEQUENCE [LARGE SCALE GENOMIC DNA]</scope>
</reference>
<sequence>MGSSIAPHLPAHSRHSKYREACTEGRKDPKPIPARLEDEKEDLECHENDDNKYLPFSNLLKAMEVSIKFRMPSMEKYNRGGDDSNHINVYKTKLQDSFLTLKCKNFHTTLTSDAKR</sequence>
<evidence type="ECO:0000313" key="3">
    <source>
        <dbReference type="EMBL" id="KAL2532537.1"/>
    </source>
</evidence>
<evidence type="ECO:0000256" key="1">
    <source>
        <dbReference type="SAM" id="MobiDB-lite"/>
    </source>
</evidence>
<proteinExistence type="predicted"/>
<dbReference type="EMBL" id="JBFOLK010000002">
    <property type="protein sequence ID" value="KAL2532537.1"/>
    <property type="molecule type" value="Genomic_DNA"/>
</dbReference>
<dbReference type="AlphaFoldDB" id="A0ABD1V5S1"/>
<reference evidence="2" key="2">
    <citation type="submission" date="2024-07" db="EMBL/GenBank/DDBJ databases">
        <title>Two chromosome-level genome assemblies of Korean endemic species Abeliophyllum distichum and Forsythia ovata (Oleaceae).</title>
        <authorList>
            <person name="Mun J.H."/>
        </authorList>
    </citation>
    <scope>NUCLEOTIDE SEQUENCE</scope>
    <source>
        <strain evidence="2">KNKB198505000391</strain>
        <tissue evidence="2">Leaf</tissue>
    </source>
</reference>
<accession>A0ABD1V5S1</accession>
<feature type="compositionally biased region" description="Basic and acidic residues" evidence="1">
    <location>
        <begin position="18"/>
        <end position="35"/>
    </location>
</feature>
<name>A0ABD1V5S1_9LAMI</name>
<gene>
    <name evidence="2" type="ORF">Adt_05887</name>
    <name evidence="3" type="ORF">Adt_05888</name>
</gene>
<evidence type="ECO:0000313" key="2">
    <source>
        <dbReference type="EMBL" id="KAL2532536.1"/>
    </source>
</evidence>
<protein>
    <submittedName>
        <fullName evidence="2">Uncharacterized protein</fullName>
    </submittedName>
</protein>
<evidence type="ECO:0000313" key="4">
    <source>
        <dbReference type="Proteomes" id="UP001604336"/>
    </source>
</evidence>
<dbReference type="Proteomes" id="UP001604336">
    <property type="component" value="Unassembled WGS sequence"/>
</dbReference>
<feature type="region of interest" description="Disordered" evidence="1">
    <location>
        <begin position="1"/>
        <end position="35"/>
    </location>
</feature>
<organism evidence="2 4">
    <name type="scientific">Abeliophyllum distichum</name>
    <dbReference type="NCBI Taxonomy" id="126358"/>
    <lineage>
        <taxon>Eukaryota</taxon>
        <taxon>Viridiplantae</taxon>
        <taxon>Streptophyta</taxon>
        <taxon>Embryophyta</taxon>
        <taxon>Tracheophyta</taxon>
        <taxon>Spermatophyta</taxon>
        <taxon>Magnoliopsida</taxon>
        <taxon>eudicotyledons</taxon>
        <taxon>Gunneridae</taxon>
        <taxon>Pentapetalae</taxon>
        <taxon>asterids</taxon>
        <taxon>lamiids</taxon>
        <taxon>Lamiales</taxon>
        <taxon>Oleaceae</taxon>
        <taxon>Forsythieae</taxon>
        <taxon>Abeliophyllum</taxon>
    </lineage>
</organism>
<comment type="caution">
    <text evidence="2">The sequence shown here is derived from an EMBL/GenBank/DDBJ whole genome shotgun (WGS) entry which is preliminary data.</text>
</comment>
<dbReference type="EMBL" id="JBFOLK010000002">
    <property type="protein sequence ID" value="KAL2532536.1"/>
    <property type="molecule type" value="Genomic_DNA"/>
</dbReference>
<keyword evidence="4" id="KW-1185">Reference proteome</keyword>